<dbReference type="EMBL" id="GFTR01001411">
    <property type="protein sequence ID" value="JAW15015.1"/>
    <property type="molecule type" value="Transcribed_RNA"/>
</dbReference>
<proteinExistence type="predicted"/>
<feature type="transmembrane region" description="Helical" evidence="1">
    <location>
        <begin position="44"/>
        <end position="66"/>
    </location>
</feature>
<accession>A0A224XR71</accession>
<evidence type="ECO:0000313" key="2">
    <source>
        <dbReference type="EMBL" id="JAW15015.1"/>
    </source>
</evidence>
<sequence>MWHILCILLLRVLLLLWVWRLILWLHHLQILHIWLLLVLYWRWNVVWIVRLYTVCILLLCMLLIIVRLKFLFFLWHTKLISTIVCRHTSSIQVY</sequence>
<dbReference type="AlphaFoldDB" id="A0A224XR71"/>
<keyword evidence="1" id="KW-1133">Transmembrane helix</keyword>
<reference evidence="2" key="1">
    <citation type="journal article" date="2018" name="PLoS Negl. Trop. Dis.">
        <title>An insight into the salivary gland and fat body transcriptome of Panstrongylus lignarius (Hemiptera: Heteroptera), the main vector of Chagas disease in Peru.</title>
        <authorList>
            <person name="Nevoa J.C."/>
            <person name="Mendes M.T."/>
            <person name="da Silva M.V."/>
            <person name="Soares S.C."/>
            <person name="Oliveira C.J.F."/>
            <person name="Ribeiro J.M.C."/>
        </authorList>
    </citation>
    <scope>NUCLEOTIDE SEQUENCE</scope>
</reference>
<protein>
    <submittedName>
        <fullName evidence="2">Uncharacterized protein</fullName>
    </submittedName>
</protein>
<evidence type="ECO:0000256" key="1">
    <source>
        <dbReference type="SAM" id="Phobius"/>
    </source>
</evidence>
<keyword evidence="1" id="KW-0812">Transmembrane</keyword>
<organism evidence="2">
    <name type="scientific">Panstrongylus lignarius</name>
    <dbReference type="NCBI Taxonomy" id="156445"/>
    <lineage>
        <taxon>Eukaryota</taxon>
        <taxon>Metazoa</taxon>
        <taxon>Ecdysozoa</taxon>
        <taxon>Arthropoda</taxon>
        <taxon>Hexapoda</taxon>
        <taxon>Insecta</taxon>
        <taxon>Pterygota</taxon>
        <taxon>Neoptera</taxon>
        <taxon>Paraneoptera</taxon>
        <taxon>Hemiptera</taxon>
        <taxon>Heteroptera</taxon>
        <taxon>Panheteroptera</taxon>
        <taxon>Cimicomorpha</taxon>
        <taxon>Reduviidae</taxon>
        <taxon>Triatominae</taxon>
        <taxon>Panstrongylus</taxon>
    </lineage>
</organism>
<keyword evidence="1" id="KW-0472">Membrane</keyword>
<name>A0A224XR71_9HEMI</name>